<gene>
    <name evidence="1" type="ORF">EV182_002056</name>
</gene>
<dbReference type="EMBL" id="JAMZIH010005526">
    <property type="protein sequence ID" value="KAJ1675039.1"/>
    <property type="molecule type" value="Genomic_DNA"/>
</dbReference>
<evidence type="ECO:0000313" key="2">
    <source>
        <dbReference type="Proteomes" id="UP001145114"/>
    </source>
</evidence>
<comment type="caution">
    <text evidence="1">The sequence shown here is derived from an EMBL/GenBank/DDBJ whole genome shotgun (WGS) entry which is preliminary data.</text>
</comment>
<name>A0ACC1HM96_9FUNG</name>
<reference evidence="1" key="1">
    <citation type="submission" date="2022-06" db="EMBL/GenBank/DDBJ databases">
        <title>Phylogenomic reconstructions and comparative analyses of Kickxellomycotina fungi.</title>
        <authorList>
            <person name="Reynolds N.K."/>
            <person name="Stajich J.E."/>
            <person name="Barry K."/>
            <person name="Grigoriev I.V."/>
            <person name="Crous P."/>
            <person name="Smith M.E."/>
        </authorList>
    </citation>
    <scope>NUCLEOTIDE SEQUENCE</scope>
    <source>
        <strain evidence="1">RSA 2271</strain>
    </source>
</reference>
<keyword evidence="2" id="KW-1185">Reference proteome</keyword>
<accession>A0ACC1HM96</accession>
<sequence>MMKWGLVIAGLGDMNRPAETISVKQQLSLAATGALWTRWSFVITPKNYPLAAVNFFVGLTAFYQLFRVAKVQYAKEDDGPKAI</sequence>
<evidence type="ECO:0000313" key="1">
    <source>
        <dbReference type="EMBL" id="KAJ1675039.1"/>
    </source>
</evidence>
<proteinExistence type="predicted"/>
<feature type="non-terminal residue" evidence="1">
    <location>
        <position position="83"/>
    </location>
</feature>
<dbReference type="Proteomes" id="UP001145114">
    <property type="component" value="Unassembled WGS sequence"/>
</dbReference>
<protein>
    <submittedName>
        <fullName evidence="1">Uncharacterized protein</fullName>
    </submittedName>
</protein>
<organism evidence="1 2">
    <name type="scientific">Spiromyces aspiralis</name>
    <dbReference type="NCBI Taxonomy" id="68401"/>
    <lineage>
        <taxon>Eukaryota</taxon>
        <taxon>Fungi</taxon>
        <taxon>Fungi incertae sedis</taxon>
        <taxon>Zoopagomycota</taxon>
        <taxon>Kickxellomycotina</taxon>
        <taxon>Kickxellomycetes</taxon>
        <taxon>Kickxellales</taxon>
        <taxon>Kickxellaceae</taxon>
        <taxon>Spiromyces</taxon>
    </lineage>
</organism>